<reference evidence="2 3" key="1">
    <citation type="submission" date="2014-03" db="EMBL/GenBank/DDBJ databases">
        <title>Draft genome of the hookworm Oesophagostomum dentatum.</title>
        <authorList>
            <person name="Mitreva M."/>
        </authorList>
    </citation>
    <scope>NUCLEOTIDE SEQUENCE [LARGE SCALE GENOMIC DNA]</scope>
    <source>
        <strain evidence="2 3">OD-Hann</strain>
    </source>
</reference>
<protein>
    <recommendedName>
        <fullName evidence="1">SCP domain-containing protein</fullName>
    </recommendedName>
</protein>
<evidence type="ECO:0000313" key="3">
    <source>
        <dbReference type="Proteomes" id="UP000053660"/>
    </source>
</evidence>
<evidence type="ECO:0000313" key="2">
    <source>
        <dbReference type="EMBL" id="KHJ88124.1"/>
    </source>
</evidence>
<dbReference type="InterPro" id="IPR014044">
    <property type="entry name" value="CAP_dom"/>
</dbReference>
<feature type="domain" description="SCP" evidence="1">
    <location>
        <begin position="1"/>
        <end position="121"/>
    </location>
</feature>
<dbReference type="Proteomes" id="UP000053660">
    <property type="component" value="Unassembled WGS sequence"/>
</dbReference>
<name>A0A0B1ST78_OESDE</name>
<accession>A0A0B1ST78</accession>
<sequence length="160" mass="18595">MPFQKWSCLLENEMQKQLSKCPAKFPQINDFGHNMMTIYDHKGVYALPHSEVRNALRDWWSELDIYGISDPVVKFTSEDLHNFANMVFADNTEIGCSYASCEKDRRVLIGCLYRRNGAVKNQVLYSSGRACKYNVDCETYKNSKCLRDGLCNKGRFHEWT</sequence>
<dbReference type="EMBL" id="KN556396">
    <property type="protein sequence ID" value="KHJ88124.1"/>
    <property type="molecule type" value="Genomic_DNA"/>
</dbReference>
<dbReference type="OrthoDB" id="5796895at2759"/>
<keyword evidence="3" id="KW-1185">Reference proteome</keyword>
<evidence type="ECO:0000259" key="1">
    <source>
        <dbReference type="SMART" id="SM00198"/>
    </source>
</evidence>
<dbReference type="SUPFAM" id="SSF55797">
    <property type="entry name" value="PR-1-like"/>
    <property type="match status" value="1"/>
</dbReference>
<dbReference type="CDD" id="cd05380">
    <property type="entry name" value="CAP_euk"/>
    <property type="match status" value="1"/>
</dbReference>
<dbReference type="AlphaFoldDB" id="A0A0B1ST78"/>
<dbReference type="InterPro" id="IPR035940">
    <property type="entry name" value="CAP_sf"/>
</dbReference>
<gene>
    <name evidence="2" type="ORF">OESDEN_12085</name>
</gene>
<organism evidence="2 3">
    <name type="scientific">Oesophagostomum dentatum</name>
    <name type="common">Nodular worm</name>
    <dbReference type="NCBI Taxonomy" id="61180"/>
    <lineage>
        <taxon>Eukaryota</taxon>
        <taxon>Metazoa</taxon>
        <taxon>Ecdysozoa</taxon>
        <taxon>Nematoda</taxon>
        <taxon>Chromadorea</taxon>
        <taxon>Rhabditida</taxon>
        <taxon>Rhabditina</taxon>
        <taxon>Rhabditomorpha</taxon>
        <taxon>Strongyloidea</taxon>
        <taxon>Strongylidae</taxon>
        <taxon>Oesophagostomum</taxon>
    </lineage>
</organism>
<dbReference type="SMART" id="SM00198">
    <property type="entry name" value="SCP"/>
    <property type="match status" value="1"/>
</dbReference>
<dbReference type="Pfam" id="PF00188">
    <property type="entry name" value="CAP"/>
    <property type="match status" value="1"/>
</dbReference>
<proteinExistence type="predicted"/>
<dbReference type="Gene3D" id="3.40.33.10">
    <property type="entry name" value="CAP"/>
    <property type="match status" value="1"/>
</dbReference>